<evidence type="ECO:0000256" key="13">
    <source>
        <dbReference type="SAM" id="SignalP"/>
    </source>
</evidence>
<keyword evidence="8 12" id="KW-0798">TonB box</keyword>
<dbReference type="CDD" id="cd01347">
    <property type="entry name" value="ligand_gated_channel"/>
    <property type="match status" value="1"/>
</dbReference>
<evidence type="ECO:0000256" key="7">
    <source>
        <dbReference type="ARBA" id="ARBA00023065"/>
    </source>
</evidence>
<keyword evidence="4" id="KW-0410">Iron transport</keyword>
<dbReference type="PROSITE" id="PS52016">
    <property type="entry name" value="TONB_DEPENDENT_REC_3"/>
    <property type="match status" value="1"/>
</dbReference>
<protein>
    <submittedName>
        <fullName evidence="16">TonB-dependent receptor</fullName>
    </submittedName>
</protein>
<dbReference type="PANTHER" id="PTHR32552:SF81">
    <property type="entry name" value="TONB-DEPENDENT OUTER MEMBRANE RECEPTOR"/>
    <property type="match status" value="1"/>
</dbReference>
<keyword evidence="9 11" id="KW-0472">Membrane</keyword>
<evidence type="ECO:0000256" key="3">
    <source>
        <dbReference type="ARBA" id="ARBA00022452"/>
    </source>
</evidence>
<dbReference type="InterPro" id="IPR000531">
    <property type="entry name" value="Beta-barrel_TonB"/>
</dbReference>
<keyword evidence="6" id="KW-0408">Iron</keyword>
<evidence type="ECO:0000256" key="1">
    <source>
        <dbReference type="ARBA" id="ARBA00004571"/>
    </source>
</evidence>
<evidence type="ECO:0000256" key="11">
    <source>
        <dbReference type="PROSITE-ProRule" id="PRU01360"/>
    </source>
</evidence>
<dbReference type="EMBL" id="JAUHLI010000012">
    <property type="protein sequence ID" value="MEE2002321.1"/>
    <property type="molecule type" value="Genomic_DNA"/>
</dbReference>
<reference evidence="16 17" key="1">
    <citation type="submission" date="2023-07" db="EMBL/GenBank/DDBJ databases">
        <title>Alkalimonas sp., MEB108 novel, alkaliphilic bacterium isolated from Lonar Lake, India.</title>
        <authorList>
            <person name="Joshi A."/>
            <person name="Thite S."/>
        </authorList>
    </citation>
    <scope>NUCLEOTIDE SEQUENCE [LARGE SCALE GENOMIC DNA]</scope>
    <source>
        <strain evidence="16 17">MEB108</strain>
    </source>
</reference>
<keyword evidence="2 11" id="KW-0813">Transport</keyword>
<comment type="subcellular location">
    <subcellularLocation>
        <location evidence="1 11">Cell outer membrane</location>
        <topology evidence="1 11">Multi-pass membrane protein</topology>
    </subcellularLocation>
</comment>
<evidence type="ECO:0000256" key="12">
    <source>
        <dbReference type="RuleBase" id="RU003357"/>
    </source>
</evidence>
<comment type="similarity">
    <text evidence="11 12">Belongs to the TonB-dependent receptor family.</text>
</comment>
<dbReference type="Gene3D" id="2.40.170.20">
    <property type="entry name" value="TonB-dependent receptor, beta-barrel domain"/>
    <property type="match status" value="1"/>
</dbReference>
<dbReference type="Pfam" id="PF07715">
    <property type="entry name" value="Plug"/>
    <property type="match status" value="1"/>
</dbReference>
<dbReference type="PANTHER" id="PTHR32552">
    <property type="entry name" value="FERRICHROME IRON RECEPTOR-RELATED"/>
    <property type="match status" value="1"/>
</dbReference>
<evidence type="ECO:0000313" key="17">
    <source>
        <dbReference type="Proteomes" id="UP001336314"/>
    </source>
</evidence>
<keyword evidence="5 11" id="KW-0812">Transmembrane</keyword>
<evidence type="ECO:0000259" key="15">
    <source>
        <dbReference type="Pfam" id="PF07715"/>
    </source>
</evidence>
<dbReference type="RefSeq" id="WP_330129390.1">
    <property type="nucleotide sequence ID" value="NZ_JAUHLI010000012.1"/>
</dbReference>
<keyword evidence="16" id="KW-0675">Receptor</keyword>
<evidence type="ECO:0000256" key="8">
    <source>
        <dbReference type="ARBA" id="ARBA00023077"/>
    </source>
</evidence>
<evidence type="ECO:0000313" key="16">
    <source>
        <dbReference type="EMBL" id="MEE2002321.1"/>
    </source>
</evidence>
<gene>
    <name evidence="16" type="ORF">QWY20_12735</name>
</gene>
<evidence type="ECO:0000256" key="10">
    <source>
        <dbReference type="ARBA" id="ARBA00023237"/>
    </source>
</evidence>
<evidence type="ECO:0000256" key="5">
    <source>
        <dbReference type="ARBA" id="ARBA00022692"/>
    </source>
</evidence>
<name>A0ABU7J734_9GAMM</name>
<feature type="signal peptide" evidence="13">
    <location>
        <begin position="1"/>
        <end position="34"/>
    </location>
</feature>
<evidence type="ECO:0000256" key="6">
    <source>
        <dbReference type="ARBA" id="ARBA00023004"/>
    </source>
</evidence>
<dbReference type="SUPFAM" id="SSF56935">
    <property type="entry name" value="Porins"/>
    <property type="match status" value="1"/>
</dbReference>
<dbReference type="Proteomes" id="UP001336314">
    <property type="component" value="Unassembled WGS sequence"/>
</dbReference>
<evidence type="ECO:0000256" key="2">
    <source>
        <dbReference type="ARBA" id="ARBA00022448"/>
    </source>
</evidence>
<proteinExistence type="inferred from homology"/>
<dbReference type="InterPro" id="IPR039426">
    <property type="entry name" value="TonB-dep_rcpt-like"/>
</dbReference>
<keyword evidence="3 11" id="KW-1134">Transmembrane beta strand</keyword>
<dbReference type="InterPro" id="IPR036942">
    <property type="entry name" value="Beta-barrel_TonB_sf"/>
</dbReference>
<keyword evidence="17" id="KW-1185">Reference proteome</keyword>
<dbReference type="Pfam" id="PF00593">
    <property type="entry name" value="TonB_dep_Rec_b-barrel"/>
    <property type="match status" value="1"/>
</dbReference>
<accession>A0ABU7J734</accession>
<keyword evidence="13" id="KW-0732">Signal</keyword>
<keyword evidence="7" id="KW-0406">Ion transport</keyword>
<feature type="domain" description="TonB-dependent receptor plug" evidence="15">
    <location>
        <begin position="66"/>
        <end position="173"/>
    </location>
</feature>
<comment type="caution">
    <text evidence="16">The sequence shown here is derived from an EMBL/GenBank/DDBJ whole genome shotgun (WGS) entry which is preliminary data.</text>
</comment>
<evidence type="ECO:0000256" key="9">
    <source>
        <dbReference type="ARBA" id="ARBA00023136"/>
    </source>
</evidence>
<dbReference type="InterPro" id="IPR012910">
    <property type="entry name" value="Plug_dom"/>
</dbReference>
<keyword evidence="10 11" id="KW-0998">Cell outer membrane</keyword>
<organism evidence="16 17">
    <name type="scientific">Alkalimonas cellulosilytica</name>
    <dbReference type="NCBI Taxonomy" id="3058395"/>
    <lineage>
        <taxon>Bacteria</taxon>
        <taxon>Pseudomonadati</taxon>
        <taxon>Pseudomonadota</taxon>
        <taxon>Gammaproteobacteria</taxon>
        <taxon>Alkalimonas</taxon>
    </lineage>
</organism>
<feature type="chain" id="PRO_5046355331" evidence="13">
    <location>
        <begin position="35"/>
        <end position="760"/>
    </location>
</feature>
<evidence type="ECO:0000256" key="4">
    <source>
        <dbReference type="ARBA" id="ARBA00022496"/>
    </source>
</evidence>
<feature type="domain" description="TonB-dependent receptor-like beta-barrel" evidence="14">
    <location>
        <begin position="295"/>
        <end position="722"/>
    </location>
</feature>
<evidence type="ECO:0000259" key="14">
    <source>
        <dbReference type="Pfam" id="PF00593"/>
    </source>
</evidence>
<sequence>MTAQQRQKNSSLPGRPGMLSLAILTALAAPWAYADLANNDTTDNTSEPTRSIEVIEVTATRQTENLQRVPIAVTALSSTELEQYQIQNLGQLEALVPNLNLHVGDAANAVVYIRGVGQLDSISFNDPGVGIYLDDVYLGRVQGAFLDVVDPQQIEVLRGPQGTLYGRNTIGGAVKFTSARPSDITEGYLSLMAGNFNQRGVKGSLTGPLLEDQLAARFAIAKNSRDGFSFNQHTGQRDYDKDSLTWRGSLLYTPTDDFSAYLVLDGSNQNPDFSRTPHRETPIYSLPTGDFLPVGDDPFVVNANFNDREELRTKGVALTLDYQFQQSTLKSITAYREMTYRTHLDLDGSPDDSFGIYSYEDQDQLSQELQWLYRNERLSLVSGLFYFKENSWSFGGAIAPDFFVPLGNGIFFPFPVISAGLRDQTNTSHAIYSNLTLQLSEPLSLTLGARWTREKKEVSNRGEEFAGTGVTTPQGMKAVFGSGIGHSLTGYDASQSWNDFSPRAVLNYQYSPQTMLYSSISKGFKSGGFNGRLTSFAQPYDPETLWSYEVGSKSMLLSQQVRLNSALFYNDYKNFQLSRFSIDPDTGAFLSLFENAGKASTYGAELELQALLSDSLTLNLNLGYLAGGYDELLGDFEQEISDERELVNAPRWNGRLGLDYWFDLGNQGSLSLNAGVSIKSKTYLTVSSSDVLAQPGFALYDLYLSWQSQDEQWQLNLFGKNLTDKRYRQHGFDLSASPGVQLGYYGDPRTFGLQLTYRYF</sequence>